<feature type="transmembrane region" description="Helical" evidence="8">
    <location>
        <begin position="197"/>
        <end position="217"/>
    </location>
</feature>
<evidence type="ECO:0000313" key="9">
    <source>
        <dbReference type="EMBL" id="SHE76223.1"/>
    </source>
</evidence>
<dbReference type="Pfam" id="PF01148">
    <property type="entry name" value="CTP_transf_1"/>
    <property type="match status" value="1"/>
</dbReference>
<comment type="subcellular location">
    <subcellularLocation>
        <location evidence="1">Membrane</location>
        <topology evidence="1">Multi-pass membrane protein</topology>
    </subcellularLocation>
</comment>
<evidence type="ECO:0000256" key="4">
    <source>
        <dbReference type="ARBA" id="ARBA00022692"/>
    </source>
</evidence>
<keyword evidence="5 8" id="KW-1133">Transmembrane helix</keyword>
<evidence type="ECO:0000256" key="1">
    <source>
        <dbReference type="ARBA" id="ARBA00004141"/>
    </source>
</evidence>
<dbReference type="PANTHER" id="PTHR43535:SF1">
    <property type="entry name" value="PHOSPHATIDATE CYTIDYLYLTRANSFERASE"/>
    <property type="match status" value="1"/>
</dbReference>
<dbReference type="STRING" id="1122133.SAMN02745157_0879"/>
<dbReference type="GO" id="GO:0009273">
    <property type="term" value="P:peptidoglycan-based cell wall biogenesis"/>
    <property type="evidence" value="ECO:0007669"/>
    <property type="project" value="TreeGrafter"/>
</dbReference>
<dbReference type="RefSeq" id="WP_244540131.1">
    <property type="nucleotide sequence ID" value="NZ_FQUP01000001.1"/>
</dbReference>
<accession>A0A1M4W550</accession>
<protein>
    <recommendedName>
        <fullName evidence="7">Phosphatidate cytidylyltransferase</fullName>
        <ecNumber evidence="7">2.7.7.41</ecNumber>
    </recommendedName>
</protein>
<evidence type="ECO:0000256" key="2">
    <source>
        <dbReference type="ARBA" id="ARBA00010185"/>
    </source>
</evidence>
<dbReference type="UniPathway" id="UPA00557">
    <property type="reaction ID" value="UER00614"/>
</dbReference>
<feature type="transmembrane region" description="Helical" evidence="8">
    <location>
        <begin position="264"/>
        <end position="283"/>
    </location>
</feature>
<name>A0A1M4W550_9HYPH</name>
<evidence type="ECO:0000256" key="6">
    <source>
        <dbReference type="ARBA" id="ARBA00023136"/>
    </source>
</evidence>
<keyword evidence="7 9" id="KW-0548">Nucleotidyltransferase</keyword>
<dbReference type="PANTHER" id="PTHR43535">
    <property type="entry name" value="PHOSPHATIDATE CYTIDYLYLTRANSFERASE"/>
    <property type="match status" value="1"/>
</dbReference>
<dbReference type="Proteomes" id="UP000184485">
    <property type="component" value="Unassembled WGS sequence"/>
</dbReference>
<evidence type="ECO:0000256" key="3">
    <source>
        <dbReference type="ARBA" id="ARBA00022679"/>
    </source>
</evidence>
<dbReference type="GO" id="GO:0016024">
    <property type="term" value="P:CDP-diacylglycerol biosynthetic process"/>
    <property type="evidence" value="ECO:0007669"/>
    <property type="project" value="UniProtKB-UniPathway"/>
</dbReference>
<proteinExistence type="inferred from homology"/>
<comment type="pathway">
    <text evidence="7">Phospholipid metabolism; CDP-diacylglycerol biosynthesis; CDP-diacylglycerol from sn-glycerol 3-phosphate: step 3/3.</text>
</comment>
<feature type="transmembrane region" description="Helical" evidence="8">
    <location>
        <begin position="238"/>
        <end position="258"/>
    </location>
</feature>
<dbReference type="PROSITE" id="PS01315">
    <property type="entry name" value="CDS"/>
    <property type="match status" value="1"/>
</dbReference>
<evidence type="ECO:0000256" key="8">
    <source>
        <dbReference type="SAM" id="Phobius"/>
    </source>
</evidence>
<evidence type="ECO:0000256" key="5">
    <source>
        <dbReference type="ARBA" id="ARBA00022989"/>
    </source>
</evidence>
<feature type="transmembrane region" description="Helical" evidence="8">
    <location>
        <begin position="107"/>
        <end position="125"/>
    </location>
</feature>
<gene>
    <name evidence="9" type="ORF">SAMN02745157_0879</name>
</gene>
<reference evidence="9 10" key="1">
    <citation type="submission" date="2016-11" db="EMBL/GenBank/DDBJ databases">
        <authorList>
            <person name="Jaros S."/>
            <person name="Januszkiewicz K."/>
            <person name="Wedrychowicz H."/>
        </authorList>
    </citation>
    <scope>NUCLEOTIDE SEQUENCE [LARGE SCALE GENOMIC DNA]</scope>
    <source>
        <strain evidence="9 10">DSM 19436</strain>
    </source>
</reference>
<dbReference type="EMBL" id="FQUP01000001">
    <property type="protein sequence ID" value="SHE76223.1"/>
    <property type="molecule type" value="Genomic_DNA"/>
</dbReference>
<feature type="transmembrane region" description="Helical" evidence="8">
    <location>
        <begin position="164"/>
        <end position="185"/>
    </location>
</feature>
<dbReference type="GO" id="GO:0004605">
    <property type="term" value="F:phosphatidate cytidylyltransferase activity"/>
    <property type="evidence" value="ECO:0007669"/>
    <property type="project" value="UniProtKB-EC"/>
</dbReference>
<dbReference type="GO" id="GO:0005886">
    <property type="term" value="C:plasma membrane"/>
    <property type="evidence" value="ECO:0007669"/>
    <property type="project" value="TreeGrafter"/>
</dbReference>
<feature type="transmembrane region" description="Helical" evidence="8">
    <location>
        <begin position="131"/>
        <end position="152"/>
    </location>
</feature>
<dbReference type="AlphaFoldDB" id="A0A1M4W550"/>
<organism evidence="9 10">
    <name type="scientific">Kaistia soli DSM 19436</name>
    <dbReference type="NCBI Taxonomy" id="1122133"/>
    <lineage>
        <taxon>Bacteria</taxon>
        <taxon>Pseudomonadati</taxon>
        <taxon>Pseudomonadota</taxon>
        <taxon>Alphaproteobacteria</taxon>
        <taxon>Hyphomicrobiales</taxon>
        <taxon>Kaistiaceae</taxon>
        <taxon>Kaistia</taxon>
    </lineage>
</organism>
<comment type="similarity">
    <text evidence="2 7">Belongs to the CDS family.</text>
</comment>
<keyword evidence="4 7" id="KW-0812">Transmembrane</keyword>
<keyword evidence="3 7" id="KW-0808">Transferase</keyword>
<comment type="catalytic activity">
    <reaction evidence="7">
        <text>a 1,2-diacyl-sn-glycero-3-phosphate + CTP + H(+) = a CDP-1,2-diacyl-sn-glycerol + diphosphate</text>
        <dbReference type="Rhea" id="RHEA:16229"/>
        <dbReference type="ChEBI" id="CHEBI:15378"/>
        <dbReference type="ChEBI" id="CHEBI:33019"/>
        <dbReference type="ChEBI" id="CHEBI:37563"/>
        <dbReference type="ChEBI" id="CHEBI:58332"/>
        <dbReference type="ChEBI" id="CHEBI:58608"/>
        <dbReference type="EC" id="2.7.7.41"/>
    </reaction>
</comment>
<feature type="transmembrane region" description="Helical" evidence="8">
    <location>
        <begin position="65"/>
        <end position="95"/>
    </location>
</feature>
<keyword evidence="6 8" id="KW-0472">Membrane</keyword>
<dbReference type="EC" id="2.7.7.41" evidence="7"/>
<feature type="transmembrane region" description="Helical" evidence="8">
    <location>
        <begin position="21"/>
        <end position="41"/>
    </location>
</feature>
<keyword evidence="10" id="KW-1185">Reference proteome</keyword>
<evidence type="ECO:0000256" key="7">
    <source>
        <dbReference type="RuleBase" id="RU003938"/>
    </source>
</evidence>
<dbReference type="InterPro" id="IPR000374">
    <property type="entry name" value="PC_trans"/>
</dbReference>
<evidence type="ECO:0000313" key="10">
    <source>
        <dbReference type="Proteomes" id="UP000184485"/>
    </source>
</evidence>
<sequence>MSGANVGQMVVDVLAGRGLPPALAATIAIILAGLVFASVFVRLRRPADDAAAAKRRELKARIRSWWVMVTILVAALLIGRTAMVVLFAFVSYLALKEYLTIIPTRRADRVVLLIAYLAVPIQYYWVGTAWYGMFVIFVPVYMFLILPGALVLRGETSGFLKAAGTLHWGLMIAVFALSHAAYLLAVPPPGSPEGTGAGLLVFLIIATEFNDVAQFMCGRRFGRHKITPKVSPNKTVEGFVGGLVATVLLSAVLAPQLTPITMPAGAAIGALLAVAGFFGDIVMSAMKRDLGIKDTGTMLPGHGGILDRIDSLVFTAPLFFHTIRYFYF</sequence>